<dbReference type="EMBL" id="HBUE01045997">
    <property type="protein sequence ID" value="CAG6462689.1"/>
    <property type="molecule type" value="Transcribed_RNA"/>
</dbReference>
<dbReference type="EMBL" id="HBUE01045999">
    <property type="protein sequence ID" value="CAG6462691.1"/>
    <property type="molecule type" value="Transcribed_RNA"/>
</dbReference>
<dbReference type="AlphaFoldDB" id="A0A8D8AT27"/>
<protein>
    <submittedName>
        <fullName evidence="2">(northern house mosquito) hypothetical protein</fullName>
    </submittedName>
</protein>
<name>A0A8D8AT27_CULPI</name>
<evidence type="ECO:0000256" key="1">
    <source>
        <dbReference type="SAM" id="MobiDB-lite"/>
    </source>
</evidence>
<reference evidence="2" key="1">
    <citation type="submission" date="2021-05" db="EMBL/GenBank/DDBJ databases">
        <authorList>
            <person name="Alioto T."/>
            <person name="Alioto T."/>
            <person name="Gomez Garrido J."/>
        </authorList>
    </citation>
    <scope>NUCLEOTIDE SEQUENCE</scope>
</reference>
<proteinExistence type="predicted"/>
<dbReference type="EMBL" id="HBUE01045996">
    <property type="protein sequence ID" value="CAG6462688.1"/>
    <property type="molecule type" value="Transcribed_RNA"/>
</dbReference>
<organism evidence="2">
    <name type="scientific">Culex pipiens</name>
    <name type="common">House mosquito</name>
    <dbReference type="NCBI Taxonomy" id="7175"/>
    <lineage>
        <taxon>Eukaryota</taxon>
        <taxon>Metazoa</taxon>
        <taxon>Ecdysozoa</taxon>
        <taxon>Arthropoda</taxon>
        <taxon>Hexapoda</taxon>
        <taxon>Insecta</taxon>
        <taxon>Pterygota</taxon>
        <taxon>Neoptera</taxon>
        <taxon>Endopterygota</taxon>
        <taxon>Diptera</taxon>
        <taxon>Nematocera</taxon>
        <taxon>Culicoidea</taxon>
        <taxon>Culicidae</taxon>
        <taxon>Culicinae</taxon>
        <taxon>Culicini</taxon>
        <taxon>Culex</taxon>
        <taxon>Culex</taxon>
    </lineage>
</organism>
<evidence type="ECO:0000313" key="2">
    <source>
        <dbReference type="EMBL" id="CAG6462692.1"/>
    </source>
</evidence>
<dbReference type="EMBL" id="HBUE01046000">
    <property type="protein sequence ID" value="CAG6462692.1"/>
    <property type="molecule type" value="Transcribed_RNA"/>
</dbReference>
<sequence>MFLRAPPLQRLAKKMAISLHKQHNQKHRQPAEQRRNVPQMEPALLIREPLLLAGGKRRRRIDARNAAVQVDHKVREPGHSEPQQGSEHHLRGVPQLVHQAASGHRRPQRLELFVAGGQRHSGTFRDQLAPLAQCGQGLFVRFGIEGQQVAHK</sequence>
<dbReference type="EMBL" id="HBUE01333986">
    <property type="protein sequence ID" value="CAG6594956.1"/>
    <property type="molecule type" value="Transcribed_RNA"/>
</dbReference>
<dbReference type="EMBL" id="HBUE01045998">
    <property type="protein sequence ID" value="CAG6462690.1"/>
    <property type="molecule type" value="Transcribed_RNA"/>
</dbReference>
<accession>A0A8D8AT27</accession>
<dbReference type="EMBL" id="HBUE01045995">
    <property type="protein sequence ID" value="CAG6462687.1"/>
    <property type="molecule type" value="Transcribed_RNA"/>
</dbReference>
<feature type="region of interest" description="Disordered" evidence="1">
    <location>
        <begin position="71"/>
        <end position="90"/>
    </location>
</feature>
<dbReference type="EMBL" id="HBUE01227233">
    <property type="protein sequence ID" value="CAG6542837.1"/>
    <property type="molecule type" value="Transcribed_RNA"/>
</dbReference>
<dbReference type="EMBL" id="HBUE01227234">
    <property type="protein sequence ID" value="CAG6542838.1"/>
    <property type="molecule type" value="Transcribed_RNA"/>
</dbReference>
<dbReference type="EMBL" id="HBUE01333985">
    <property type="protein sequence ID" value="CAG6594955.1"/>
    <property type="molecule type" value="Transcribed_RNA"/>
</dbReference>